<organism evidence="2 3">
    <name type="scientific">Erwinia aphidicola</name>
    <dbReference type="NCBI Taxonomy" id="68334"/>
    <lineage>
        <taxon>Bacteria</taxon>
        <taxon>Pseudomonadati</taxon>
        <taxon>Pseudomonadota</taxon>
        <taxon>Gammaproteobacteria</taxon>
        <taxon>Enterobacterales</taxon>
        <taxon>Erwiniaceae</taxon>
        <taxon>Erwinia</taxon>
    </lineage>
</organism>
<evidence type="ECO:0000313" key="2">
    <source>
        <dbReference type="EMBL" id="MEI2681835.1"/>
    </source>
</evidence>
<evidence type="ECO:0000313" key="3">
    <source>
        <dbReference type="Proteomes" id="UP001306592"/>
    </source>
</evidence>
<name>A0ABU8DG59_ERWAP</name>
<dbReference type="EMBL" id="JBANEI010000005">
    <property type="protein sequence ID" value="MEI2681835.1"/>
    <property type="molecule type" value="Genomic_DNA"/>
</dbReference>
<accession>A0ABU8DG59</accession>
<keyword evidence="3" id="KW-1185">Reference proteome</keyword>
<protein>
    <submittedName>
        <fullName evidence="2">DUF4297 domain-containing protein</fullName>
    </submittedName>
</protein>
<dbReference type="Pfam" id="PF14130">
    <property type="entry name" value="Cap4_nuclease"/>
    <property type="match status" value="1"/>
</dbReference>
<dbReference type="Proteomes" id="UP001306592">
    <property type="component" value="Unassembled WGS sequence"/>
</dbReference>
<gene>
    <name evidence="2" type="ORF">V8N49_09205</name>
</gene>
<dbReference type="InterPro" id="IPR025382">
    <property type="entry name" value="Cap4-like_endonuclease_dom"/>
</dbReference>
<evidence type="ECO:0000259" key="1">
    <source>
        <dbReference type="Pfam" id="PF14130"/>
    </source>
</evidence>
<reference evidence="2 3" key="1">
    <citation type="submission" date="2024-02" db="EMBL/GenBank/DDBJ databases">
        <title>First report Erwinia aphidicola in onion in Chile.</title>
        <authorList>
            <person name="Valenzuela M."/>
            <person name="Pena M."/>
            <person name="Dutta B."/>
        </authorList>
    </citation>
    <scope>NUCLEOTIDE SEQUENCE [LARGE SCALE GENOMIC DNA]</scope>
    <source>
        <strain evidence="2 3">QCJ3A</strain>
    </source>
</reference>
<proteinExistence type="predicted"/>
<comment type="caution">
    <text evidence="2">The sequence shown here is derived from an EMBL/GenBank/DDBJ whole genome shotgun (WGS) entry which is preliminary data.</text>
</comment>
<feature type="domain" description="CD-NTase associated protein 4-like DNA endonuclease" evidence="1">
    <location>
        <begin position="15"/>
        <end position="220"/>
    </location>
</feature>
<dbReference type="RefSeq" id="WP_336202960.1">
    <property type="nucleotide sequence ID" value="NZ_JBANEI010000005.1"/>
</dbReference>
<sequence length="362" mass="41506">MMEKNVLGHAQRETSGASTFGKYNFQYHWALCKIIEKHKSNSDYALLIEYHEDVVIADSLYGSSANFEFFQVKNTGNPYTPDALTKRENGTNGPKSSILGKLLSSCIGNDYETRITEIGLVSSSGFSFEQKDKKLKLDVISSGDLSDNCLSGLKSKLKAELGIEVIPENLKFIVPKIKLENQREFVIARFAELVTDIFPNSHCNAVNIYRAIIDEIHRKGQNTYDFTVWEKMVEDKSLTSHKVKDVIAVNTISPNFEEFQNHFDYLAKNDLKWNILTYRRINKKIKQIFLRRVAHVSAFDMNVIRITEQAISCIPEEDFIETSDYIEAVVEKTKELKIETQISDYEDILCEIIYCLLKVIHE</sequence>